<name>K6XWI4_9ALTE</name>
<dbReference type="GO" id="GO:0016787">
    <property type="term" value="F:hydrolase activity"/>
    <property type="evidence" value="ECO:0007669"/>
    <property type="project" value="UniProtKB-KW"/>
</dbReference>
<dbReference type="SMART" id="SM00847">
    <property type="entry name" value="HA2"/>
    <property type="match status" value="1"/>
</dbReference>
<keyword evidence="4" id="KW-0067">ATP-binding</keyword>
<organism evidence="7 8">
    <name type="scientific">Aliiglaciecola lipolytica E3</name>
    <dbReference type="NCBI Taxonomy" id="1127673"/>
    <lineage>
        <taxon>Bacteria</taxon>
        <taxon>Pseudomonadati</taxon>
        <taxon>Pseudomonadota</taxon>
        <taxon>Gammaproteobacteria</taxon>
        <taxon>Alteromonadales</taxon>
        <taxon>Alteromonadaceae</taxon>
        <taxon>Aliiglaciecola</taxon>
    </lineage>
</organism>
<feature type="domain" description="Helicase ATP-binding" evidence="5">
    <location>
        <begin position="22"/>
        <end position="186"/>
    </location>
</feature>
<dbReference type="GO" id="GO:0003724">
    <property type="term" value="F:RNA helicase activity"/>
    <property type="evidence" value="ECO:0007669"/>
    <property type="project" value="UniProtKB-EC"/>
</dbReference>
<dbReference type="OrthoDB" id="9805617at2"/>
<dbReference type="CDD" id="cd17990">
    <property type="entry name" value="DEXHc_HrpB"/>
    <property type="match status" value="1"/>
</dbReference>
<dbReference type="Pfam" id="PF00271">
    <property type="entry name" value="Helicase_C"/>
    <property type="match status" value="1"/>
</dbReference>
<evidence type="ECO:0000259" key="6">
    <source>
        <dbReference type="PROSITE" id="PS51194"/>
    </source>
</evidence>
<dbReference type="CDD" id="cd18791">
    <property type="entry name" value="SF2_C_RHA"/>
    <property type="match status" value="1"/>
</dbReference>
<dbReference type="Gene3D" id="3.40.50.300">
    <property type="entry name" value="P-loop containing nucleotide triphosphate hydrolases"/>
    <property type="match status" value="2"/>
</dbReference>
<dbReference type="SUPFAM" id="SSF52540">
    <property type="entry name" value="P-loop containing nucleoside triphosphate hydrolases"/>
    <property type="match status" value="1"/>
</dbReference>
<evidence type="ECO:0000313" key="8">
    <source>
        <dbReference type="Proteomes" id="UP000006334"/>
    </source>
</evidence>
<evidence type="ECO:0000256" key="3">
    <source>
        <dbReference type="ARBA" id="ARBA00022806"/>
    </source>
</evidence>
<dbReference type="RefSeq" id="WP_008845819.1">
    <property type="nucleotide sequence ID" value="NZ_BAEN01000065.1"/>
</dbReference>
<evidence type="ECO:0000256" key="2">
    <source>
        <dbReference type="ARBA" id="ARBA00022801"/>
    </source>
</evidence>
<sequence>MLIIEEFWFDRVLPVESCWPALEKNIVEKDVILIAPPGAGKSTYLPLKLLEHSKFAQQKLVMLQPRQIAVTSIARYLAEQLGENVGQTVGYRMRGESKVSDHTRLEIVTEGLLTRMLQKDPELSGVGLIIFDEFHERNVHADFALALCLDVQSALRDDLRLLIMSATLDASAVSKLLPNAHQLESLGRSYPVEIQYRPQHKKLSLAHQAIAVIEEALDAHEGDILVFLPGAKQILATQQLCLQRLDSSVKTHTLFGQLDKQQQRLAIQPAQSNTRKIVLATNIAETSLTIDGIKVVIDSGLENVASFNWQKRLEQLTTKQISKASATQRAGRAGRLSPGNCYRLWSNDTQQRLISHRPPQILETDISGFYLEAKVWGSELTELPLLDKPSRAQLEYAKWGLTLLGAIDANDKLTTLGKALNNYGCHPRLARMLVVSQNSDHVQQSLACLLVAMLEYRAITELKQQTLVHQHLGYLLTQLNHPIWTQAKRWAKRLGCDCNGKKLNIENSVLGKLLCIAFPDRIARLRDNGSYQLVNGTGATYSHFGDIYTEAKSDWIVVPKLTVSEHADAFIRLAEPIEESLVHALFDSHMLTQNEYSWSSSLNKVVARQIKTFGEIKLQEKQIEASDMAHCQSIIVAQIQQQGLSLFNWNDVVWTHIYRLRLAARLEVDGWPDFSESALLQELNEWLVPYLNGVVSLNQLQKLDWANIFNSRLSWEQQTHLNNFYPTKIKDAAGQACKLVYSADGQVEMQVKMQHMYGYQDSPRIANGQIPVTLTLLSPAGRALQKTQDLAGFWQGSYGQIQKEMKGRYPKHFWPDNPATAQATTRVKKYM</sequence>
<dbReference type="InterPro" id="IPR049614">
    <property type="entry name" value="HrpB_DEXH"/>
</dbReference>
<accession>K6XWI4</accession>
<dbReference type="GO" id="GO:0003676">
    <property type="term" value="F:nucleic acid binding"/>
    <property type="evidence" value="ECO:0007669"/>
    <property type="project" value="InterPro"/>
</dbReference>
<reference evidence="7 8" key="1">
    <citation type="journal article" date="2017" name="Antonie Van Leeuwenhoek">
        <title>Rhizobium rhizosphaerae sp. nov., a novel species isolated from rice rhizosphere.</title>
        <authorList>
            <person name="Zhao J.J."/>
            <person name="Zhang J."/>
            <person name="Zhang R.J."/>
            <person name="Zhang C.W."/>
            <person name="Yin H.Q."/>
            <person name="Zhang X.X."/>
        </authorList>
    </citation>
    <scope>NUCLEOTIDE SEQUENCE [LARGE SCALE GENOMIC DNA]</scope>
    <source>
        <strain evidence="7 8">E3</strain>
    </source>
</reference>
<proteinExistence type="predicted"/>
<dbReference type="InterPro" id="IPR007502">
    <property type="entry name" value="Helicase-assoc_dom"/>
</dbReference>
<dbReference type="InterPro" id="IPR027417">
    <property type="entry name" value="P-loop_NTPase"/>
</dbReference>
<dbReference type="InterPro" id="IPR001650">
    <property type="entry name" value="Helicase_C-like"/>
</dbReference>
<dbReference type="SMART" id="SM00490">
    <property type="entry name" value="HELICc"/>
    <property type="match status" value="1"/>
</dbReference>
<dbReference type="SMART" id="SM00487">
    <property type="entry name" value="DEXDc"/>
    <property type="match status" value="1"/>
</dbReference>
<gene>
    <name evidence="7" type="primary">hrpB</name>
    <name evidence="7" type="ORF">GLIP_3402</name>
</gene>
<evidence type="ECO:0000256" key="1">
    <source>
        <dbReference type="ARBA" id="ARBA00022741"/>
    </source>
</evidence>
<dbReference type="InterPro" id="IPR013689">
    <property type="entry name" value="RNA_helicase_ATP-dep_HrpB_C"/>
</dbReference>
<dbReference type="Gene3D" id="1.20.120.1080">
    <property type="match status" value="1"/>
</dbReference>
<evidence type="ECO:0000256" key="4">
    <source>
        <dbReference type="ARBA" id="ARBA00022840"/>
    </source>
</evidence>
<dbReference type="InterPro" id="IPR014001">
    <property type="entry name" value="Helicase_ATP-bd"/>
</dbReference>
<dbReference type="PIRSF" id="PIRSF005496">
    <property type="entry name" value="ATP_hel_hrpB"/>
    <property type="match status" value="1"/>
</dbReference>
<dbReference type="PROSITE" id="PS51194">
    <property type="entry name" value="HELICASE_CTER"/>
    <property type="match status" value="1"/>
</dbReference>
<dbReference type="PANTHER" id="PTHR43519">
    <property type="entry name" value="ATP-DEPENDENT RNA HELICASE HRPB"/>
    <property type="match status" value="1"/>
</dbReference>
<feature type="domain" description="Helicase C-terminal" evidence="6">
    <location>
        <begin position="212"/>
        <end position="377"/>
    </location>
</feature>
<dbReference type="STRING" id="1127673.GLIP_3402"/>
<dbReference type="Pfam" id="PF00270">
    <property type="entry name" value="DEAD"/>
    <property type="match status" value="1"/>
</dbReference>
<dbReference type="Proteomes" id="UP000006334">
    <property type="component" value="Unassembled WGS sequence"/>
</dbReference>
<dbReference type="PANTHER" id="PTHR43519:SF1">
    <property type="entry name" value="ATP-DEPENDENT RNA HELICASE HRPB"/>
    <property type="match status" value="1"/>
</dbReference>
<evidence type="ECO:0000259" key="5">
    <source>
        <dbReference type="PROSITE" id="PS51192"/>
    </source>
</evidence>
<dbReference type="NCBIfam" id="TIGR01970">
    <property type="entry name" value="DEAH_box_HrpB"/>
    <property type="match status" value="1"/>
</dbReference>
<protein>
    <submittedName>
        <fullName evidence="7">ATP-dependent helicase HrpB</fullName>
        <ecNumber evidence="7">3.6.4.13</ecNumber>
    </submittedName>
</protein>
<dbReference type="InterPro" id="IPR010225">
    <property type="entry name" value="HrpB"/>
</dbReference>
<dbReference type="EMBL" id="BAEN01000065">
    <property type="protein sequence ID" value="GAC16016.1"/>
    <property type="molecule type" value="Genomic_DNA"/>
</dbReference>
<dbReference type="AlphaFoldDB" id="K6XWI4"/>
<comment type="caution">
    <text evidence="7">The sequence shown here is derived from an EMBL/GenBank/DDBJ whole genome shotgun (WGS) entry which is preliminary data.</text>
</comment>
<dbReference type="Pfam" id="PF08482">
    <property type="entry name" value="HrpB_C"/>
    <property type="match status" value="1"/>
</dbReference>
<keyword evidence="8" id="KW-1185">Reference proteome</keyword>
<keyword evidence="2 7" id="KW-0378">Hydrolase</keyword>
<dbReference type="PROSITE" id="PS51192">
    <property type="entry name" value="HELICASE_ATP_BIND_1"/>
    <property type="match status" value="1"/>
</dbReference>
<keyword evidence="3 7" id="KW-0347">Helicase</keyword>
<dbReference type="EC" id="3.6.4.13" evidence="7"/>
<keyword evidence="1" id="KW-0547">Nucleotide-binding</keyword>
<evidence type="ECO:0000313" key="7">
    <source>
        <dbReference type="EMBL" id="GAC16016.1"/>
    </source>
</evidence>
<dbReference type="FunFam" id="3.40.50.300:FF:002125">
    <property type="entry name" value="ATP-dependent helicase HrpB"/>
    <property type="match status" value="1"/>
</dbReference>
<dbReference type="InterPro" id="IPR011545">
    <property type="entry name" value="DEAD/DEAH_box_helicase_dom"/>
</dbReference>
<dbReference type="eggNOG" id="COG1643">
    <property type="taxonomic scope" value="Bacteria"/>
</dbReference>
<dbReference type="GO" id="GO:0005524">
    <property type="term" value="F:ATP binding"/>
    <property type="evidence" value="ECO:0007669"/>
    <property type="project" value="UniProtKB-KW"/>
</dbReference>